<feature type="transmembrane region" description="Helical" evidence="1">
    <location>
        <begin position="330"/>
        <end position="350"/>
    </location>
</feature>
<keyword evidence="1" id="KW-1133">Transmembrane helix</keyword>
<evidence type="ECO:0000313" key="3">
    <source>
        <dbReference type="Proteomes" id="UP000186684"/>
    </source>
</evidence>
<feature type="transmembrane region" description="Helical" evidence="1">
    <location>
        <begin position="357"/>
        <end position="373"/>
    </location>
</feature>
<feature type="transmembrane region" description="Helical" evidence="1">
    <location>
        <begin position="199"/>
        <end position="215"/>
    </location>
</feature>
<keyword evidence="3" id="KW-1185">Reference proteome</keyword>
<dbReference type="Proteomes" id="UP000186684">
    <property type="component" value="Unassembled WGS sequence"/>
</dbReference>
<evidence type="ECO:0008006" key="4">
    <source>
        <dbReference type="Google" id="ProtNLM"/>
    </source>
</evidence>
<name>A0A1N7P6S1_9RHOB</name>
<dbReference type="RefSeq" id="WP_076449708.1">
    <property type="nucleotide sequence ID" value="NZ_FTOQ01000013.1"/>
</dbReference>
<feature type="transmembrane region" description="Helical" evidence="1">
    <location>
        <begin position="222"/>
        <end position="238"/>
    </location>
</feature>
<dbReference type="OrthoDB" id="7831627at2"/>
<feature type="transmembrane region" description="Helical" evidence="1">
    <location>
        <begin position="96"/>
        <end position="116"/>
    </location>
</feature>
<feature type="transmembrane region" description="Helical" evidence="1">
    <location>
        <begin position="148"/>
        <end position="169"/>
    </location>
</feature>
<accession>A0A1N7P6S1</accession>
<feature type="transmembrane region" description="Helical" evidence="1">
    <location>
        <begin position="379"/>
        <end position="395"/>
    </location>
</feature>
<gene>
    <name evidence="2" type="ORF">SAMN05421759_11333</name>
</gene>
<keyword evidence="1" id="KW-0472">Membrane</keyword>
<keyword evidence="1" id="KW-0812">Transmembrane</keyword>
<feature type="transmembrane region" description="Helical" evidence="1">
    <location>
        <begin position="176"/>
        <end position="193"/>
    </location>
</feature>
<dbReference type="STRING" id="633194.SAMN05421759_11333"/>
<organism evidence="2 3">
    <name type="scientific">Roseivivax lentus</name>
    <dbReference type="NCBI Taxonomy" id="633194"/>
    <lineage>
        <taxon>Bacteria</taxon>
        <taxon>Pseudomonadati</taxon>
        <taxon>Pseudomonadota</taxon>
        <taxon>Alphaproteobacteria</taxon>
        <taxon>Rhodobacterales</taxon>
        <taxon>Roseobacteraceae</taxon>
        <taxon>Roseivivax</taxon>
    </lineage>
</organism>
<evidence type="ECO:0000256" key="1">
    <source>
        <dbReference type="SAM" id="Phobius"/>
    </source>
</evidence>
<dbReference type="AlphaFoldDB" id="A0A1N7P6S1"/>
<evidence type="ECO:0000313" key="2">
    <source>
        <dbReference type="EMBL" id="SIT06283.1"/>
    </source>
</evidence>
<dbReference type="EMBL" id="FTOQ01000013">
    <property type="protein sequence ID" value="SIT06283.1"/>
    <property type="molecule type" value="Genomic_DNA"/>
</dbReference>
<protein>
    <recommendedName>
        <fullName evidence="4">Oligosaccharide repeat unit polymerase</fullName>
    </recommendedName>
</protein>
<sequence>MIGLLSPLSLLTVTWCVAGGVAWIALALPDTFDLIPLFMARSGIDPSRFGLLGGLWLIVAALSAVTGSLAAQLVAAPRTGFRIGFSPDRVVRRVEIMTRLFVGITLIWIALCVPKAGGPAHFLHLAEEEPAILRAILLDNTLFPGMRLAYGALPALACLAAGLLASGALSRIGKRRAWRIVVLSGLCLVILPIVLSQRILLMQFLVSAWLAWSLARGRLRGLLLLPLLIGLFCGIWFLREALTNPTLSDPVFDVAKQKLAFYFVNDMWNSFAPFESDIPHALGAVSFRGPLILLSLDGAYDATFPAQIEALDKARGGGESSFFSAPYVDFGPFGGALFVALSVFLAQMLFQSARSHLLGAVLYAQIGAALLFAPHGNYMLHQNLLFGALCILWLCRGTRRRRAAQLQEEVHHAPA</sequence>
<proteinExistence type="predicted"/>
<reference evidence="3" key="1">
    <citation type="submission" date="2017-01" db="EMBL/GenBank/DDBJ databases">
        <authorList>
            <person name="Varghese N."/>
            <person name="Submissions S."/>
        </authorList>
    </citation>
    <scope>NUCLEOTIDE SEQUENCE [LARGE SCALE GENOMIC DNA]</scope>
    <source>
        <strain evidence="3">DSM 29430</strain>
    </source>
</reference>
<feature type="transmembrane region" description="Helical" evidence="1">
    <location>
        <begin position="51"/>
        <end position="75"/>
    </location>
</feature>